<proteinExistence type="inferred from homology"/>
<organism evidence="9 10">
    <name type="scientific">Flavobacterium rakeshii</name>
    <dbReference type="NCBI Taxonomy" id="1038845"/>
    <lineage>
        <taxon>Bacteria</taxon>
        <taxon>Pseudomonadati</taxon>
        <taxon>Bacteroidota</taxon>
        <taxon>Flavobacteriia</taxon>
        <taxon>Flavobacteriales</taxon>
        <taxon>Flavobacteriaceae</taxon>
        <taxon>Flavobacterium</taxon>
    </lineage>
</organism>
<dbReference type="SMART" id="SM00228">
    <property type="entry name" value="PDZ"/>
    <property type="match status" value="1"/>
</dbReference>
<evidence type="ECO:0000256" key="6">
    <source>
        <dbReference type="SAM" id="Phobius"/>
    </source>
</evidence>
<dbReference type="InterPro" id="IPR005151">
    <property type="entry name" value="Tail-specific_protease"/>
</dbReference>
<keyword evidence="2 5" id="KW-0645">Protease</keyword>
<dbReference type="GO" id="GO:0008236">
    <property type="term" value="F:serine-type peptidase activity"/>
    <property type="evidence" value="ECO:0007669"/>
    <property type="project" value="UniProtKB-KW"/>
</dbReference>
<dbReference type="Gene3D" id="2.30.42.10">
    <property type="match status" value="1"/>
</dbReference>
<evidence type="ECO:0000256" key="1">
    <source>
        <dbReference type="ARBA" id="ARBA00009179"/>
    </source>
</evidence>
<dbReference type="SMART" id="SM00245">
    <property type="entry name" value="TSPc"/>
    <property type="match status" value="1"/>
</dbReference>
<reference evidence="9 10" key="1">
    <citation type="submission" date="2019-12" db="EMBL/GenBank/DDBJ databases">
        <authorList>
            <person name="Sun J.-Q."/>
        </authorList>
    </citation>
    <scope>NUCLEOTIDE SEQUENCE [LARGE SCALE GENOMIC DNA]</scope>
    <source>
        <strain evidence="9 10">JCM 17928</strain>
    </source>
</reference>
<dbReference type="Pfam" id="PF13180">
    <property type="entry name" value="PDZ_2"/>
    <property type="match status" value="1"/>
</dbReference>
<keyword evidence="6" id="KW-0812">Transmembrane</keyword>
<evidence type="ECO:0000259" key="7">
    <source>
        <dbReference type="SMART" id="SM00228"/>
    </source>
</evidence>
<evidence type="ECO:0000256" key="4">
    <source>
        <dbReference type="ARBA" id="ARBA00022825"/>
    </source>
</evidence>
<dbReference type="AlphaFoldDB" id="A0A6N8HGH6"/>
<dbReference type="PANTHER" id="PTHR32060">
    <property type="entry name" value="TAIL-SPECIFIC PROTEASE"/>
    <property type="match status" value="1"/>
</dbReference>
<dbReference type="Gene3D" id="3.90.226.10">
    <property type="entry name" value="2-enoyl-CoA Hydratase, Chain A, domain 1"/>
    <property type="match status" value="1"/>
</dbReference>
<evidence type="ECO:0000256" key="2">
    <source>
        <dbReference type="ARBA" id="ARBA00022670"/>
    </source>
</evidence>
<dbReference type="InterPro" id="IPR036034">
    <property type="entry name" value="PDZ_sf"/>
</dbReference>
<dbReference type="Pfam" id="PF03572">
    <property type="entry name" value="Peptidase_S41"/>
    <property type="match status" value="1"/>
</dbReference>
<dbReference type="GO" id="GO:0007165">
    <property type="term" value="P:signal transduction"/>
    <property type="evidence" value="ECO:0007669"/>
    <property type="project" value="TreeGrafter"/>
</dbReference>
<keyword evidence="4 5" id="KW-0720">Serine protease</keyword>
<dbReference type="Gene3D" id="3.30.750.44">
    <property type="match status" value="1"/>
</dbReference>
<dbReference type="InterPro" id="IPR004447">
    <property type="entry name" value="Peptidase_S41A"/>
</dbReference>
<dbReference type="SUPFAM" id="SSF52096">
    <property type="entry name" value="ClpP/crotonase"/>
    <property type="match status" value="1"/>
</dbReference>
<name>A0A6N8HGH6_9FLAO</name>
<dbReference type="InterPro" id="IPR001478">
    <property type="entry name" value="PDZ"/>
</dbReference>
<keyword evidence="6" id="KW-1133">Transmembrane helix</keyword>
<dbReference type="OrthoDB" id="9812068at2"/>
<dbReference type="EMBL" id="WOWP01000054">
    <property type="protein sequence ID" value="MUV04800.1"/>
    <property type="molecule type" value="Genomic_DNA"/>
</dbReference>
<evidence type="ECO:0000313" key="9">
    <source>
        <dbReference type="EMBL" id="MUV04800.1"/>
    </source>
</evidence>
<dbReference type="NCBIfam" id="TIGR00225">
    <property type="entry name" value="prc"/>
    <property type="match status" value="1"/>
</dbReference>
<sequence>MENGDIRPKNNQVNKIYLPIIIAIALAAGVIMGNFFNVFSGNRTFISKSSHKNKLNRLMDFIESDYVDNVNTDSIVDLTVNNILEKLDPHSVYIAKEDMQQVAQSMKGDFVGIGVNFYMYKDSVAIIKPVPQGPSDKAGIKAGDRILFAGNDQLYGRKLPNDSLFSKLKGEEGSSIELTVYRKTEGKQFKVNVVRDIIPIKSVDAAVLLDNKTGYIKINRFAETTYQEFHKALLDLKSQGAESLMIDLRDNGGGYLEMAVDIADDLLQDDLVIVKTKNKKDREDITYSTDKGDFENGKLYLLINENSASASEILAGAIQDNDRGTIVGRRSFGKGLVQREMPLGDGSAVRLTVARYYTPSGRSIQRSYAHGGDEYFNDFSKRYESGELYAADSIKIADTLKYKTLKGRTVYGGGGIIPDLFVPMEGKHGDEGVSMIMQSGFVSYFVFEELDKQRKEFSFLNEKEVADKVLNTDKYYAHFAKYISANGLIFDLAKHKQRVKFYIAAEFVKQLIGDSAYYKMVLGEDNMIKAVLADEKK</sequence>
<dbReference type="CDD" id="cd06782">
    <property type="entry name" value="cpPDZ_CPP-like"/>
    <property type="match status" value="1"/>
</dbReference>
<dbReference type="GO" id="GO:0004175">
    <property type="term" value="F:endopeptidase activity"/>
    <property type="evidence" value="ECO:0007669"/>
    <property type="project" value="TreeGrafter"/>
</dbReference>
<dbReference type="Proteomes" id="UP000433945">
    <property type="component" value="Unassembled WGS sequence"/>
</dbReference>
<evidence type="ECO:0000313" key="10">
    <source>
        <dbReference type="Proteomes" id="UP000433945"/>
    </source>
</evidence>
<evidence type="ECO:0000256" key="5">
    <source>
        <dbReference type="RuleBase" id="RU004404"/>
    </source>
</evidence>
<dbReference type="GO" id="GO:0030288">
    <property type="term" value="C:outer membrane-bounded periplasmic space"/>
    <property type="evidence" value="ECO:0007669"/>
    <property type="project" value="TreeGrafter"/>
</dbReference>
<evidence type="ECO:0000256" key="3">
    <source>
        <dbReference type="ARBA" id="ARBA00022801"/>
    </source>
</evidence>
<feature type="domain" description="Tail specific protease" evidence="8">
    <location>
        <begin position="186"/>
        <end position="368"/>
    </location>
</feature>
<feature type="domain" description="PDZ" evidence="7">
    <location>
        <begin position="109"/>
        <end position="184"/>
    </location>
</feature>
<accession>A0A6N8HGH6</accession>
<comment type="caution">
    <text evidence="9">The sequence shown here is derived from an EMBL/GenBank/DDBJ whole genome shotgun (WGS) entry which is preliminary data.</text>
</comment>
<protein>
    <submittedName>
        <fullName evidence="9">PDZ domain-containing protein</fullName>
    </submittedName>
</protein>
<keyword evidence="6" id="KW-0472">Membrane</keyword>
<evidence type="ECO:0000259" key="8">
    <source>
        <dbReference type="SMART" id="SM00245"/>
    </source>
</evidence>
<comment type="similarity">
    <text evidence="1 5">Belongs to the peptidase S41A family.</text>
</comment>
<dbReference type="GO" id="GO:0006508">
    <property type="term" value="P:proteolysis"/>
    <property type="evidence" value="ECO:0007669"/>
    <property type="project" value="UniProtKB-KW"/>
</dbReference>
<keyword evidence="10" id="KW-1185">Reference proteome</keyword>
<feature type="transmembrane region" description="Helical" evidence="6">
    <location>
        <begin position="16"/>
        <end position="39"/>
    </location>
</feature>
<dbReference type="CDD" id="cd07560">
    <property type="entry name" value="Peptidase_S41_CPP"/>
    <property type="match status" value="1"/>
</dbReference>
<dbReference type="InterPro" id="IPR029045">
    <property type="entry name" value="ClpP/crotonase-like_dom_sf"/>
</dbReference>
<dbReference type="PANTHER" id="PTHR32060:SF30">
    <property type="entry name" value="CARBOXY-TERMINAL PROCESSING PROTEASE CTPA"/>
    <property type="match status" value="1"/>
</dbReference>
<keyword evidence="3 5" id="KW-0378">Hydrolase</keyword>
<gene>
    <name evidence="9" type="ORF">GN157_13870</name>
</gene>
<dbReference type="SUPFAM" id="SSF50156">
    <property type="entry name" value="PDZ domain-like"/>
    <property type="match status" value="1"/>
</dbReference>
<dbReference type="RefSeq" id="WP_157484112.1">
    <property type="nucleotide sequence ID" value="NZ_WOWP01000054.1"/>
</dbReference>